<dbReference type="InterPro" id="IPR045340">
    <property type="entry name" value="DUF6533"/>
</dbReference>
<gene>
    <name evidence="2" type="ORF">SCHPADRAFT_89618</name>
</gene>
<accession>A0A0H2SPT4</accession>
<feature type="domain" description="DUF6533" evidence="1">
    <location>
        <begin position="25"/>
        <end position="57"/>
    </location>
</feature>
<sequence length="76" mass="8575">MDQLPNSVLGPILVQAVQQGTGTKYAFMAGFTLFLYDHLLTLNDEIELIWKKKFSASASQSNFRNHYCAVSDEITF</sequence>
<keyword evidence="3" id="KW-1185">Reference proteome</keyword>
<protein>
    <recommendedName>
        <fullName evidence="1">DUF6533 domain-containing protein</fullName>
    </recommendedName>
</protein>
<dbReference type="OrthoDB" id="3038503at2759"/>
<evidence type="ECO:0000313" key="2">
    <source>
        <dbReference type="EMBL" id="KLO19081.1"/>
    </source>
</evidence>
<dbReference type="AlphaFoldDB" id="A0A0H2SPT4"/>
<organism evidence="2 3">
    <name type="scientific">Schizopora paradoxa</name>
    <dbReference type="NCBI Taxonomy" id="27342"/>
    <lineage>
        <taxon>Eukaryota</taxon>
        <taxon>Fungi</taxon>
        <taxon>Dikarya</taxon>
        <taxon>Basidiomycota</taxon>
        <taxon>Agaricomycotina</taxon>
        <taxon>Agaricomycetes</taxon>
        <taxon>Hymenochaetales</taxon>
        <taxon>Schizoporaceae</taxon>
        <taxon>Schizopora</taxon>
    </lineage>
</organism>
<dbReference type="Proteomes" id="UP000053477">
    <property type="component" value="Unassembled WGS sequence"/>
</dbReference>
<dbReference type="EMBL" id="KQ085889">
    <property type="protein sequence ID" value="KLO19081.1"/>
    <property type="molecule type" value="Genomic_DNA"/>
</dbReference>
<proteinExistence type="predicted"/>
<evidence type="ECO:0000259" key="1">
    <source>
        <dbReference type="Pfam" id="PF20151"/>
    </source>
</evidence>
<reference evidence="2 3" key="1">
    <citation type="submission" date="2015-04" db="EMBL/GenBank/DDBJ databases">
        <title>Complete genome sequence of Schizopora paradoxa KUC8140, a cosmopolitan wood degrader in East Asia.</title>
        <authorList>
            <consortium name="DOE Joint Genome Institute"/>
            <person name="Min B."/>
            <person name="Park H."/>
            <person name="Jang Y."/>
            <person name="Kim J.-J."/>
            <person name="Kim K.H."/>
            <person name="Pangilinan J."/>
            <person name="Lipzen A."/>
            <person name="Riley R."/>
            <person name="Grigoriev I.V."/>
            <person name="Spatafora J.W."/>
            <person name="Choi I.-G."/>
        </authorList>
    </citation>
    <scope>NUCLEOTIDE SEQUENCE [LARGE SCALE GENOMIC DNA]</scope>
    <source>
        <strain evidence="2 3">KUC8140</strain>
    </source>
</reference>
<dbReference type="Pfam" id="PF20151">
    <property type="entry name" value="DUF6533"/>
    <property type="match status" value="1"/>
</dbReference>
<evidence type="ECO:0000313" key="3">
    <source>
        <dbReference type="Proteomes" id="UP000053477"/>
    </source>
</evidence>
<name>A0A0H2SPT4_9AGAM</name>
<dbReference type="InParanoid" id="A0A0H2SPT4"/>